<dbReference type="GO" id="GO:0005975">
    <property type="term" value="P:carbohydrate metabolic process"/>
    <property type="evidence" value="ECO:0007669"/>
    <property type="project" value="InterPro"/>
</dbReference>
<feature type="domain" description="Non-reducing end beta-L-arabinofuranosidase-like GH127 middle" evidence="2">
    <location>
        <begin position="457"/>
        <end position="552"/>
    </location>
</feature>
<protein>
    <recommendedName>
        <fullName evidence="5">DUF1680 family protein</fullName>
    </recommendedName>
</protein>
<evidence type="ECO:0008006" key="5">
    <source>
        <dbReference type="Google" id="ProtNLM"/>
    </source>
</evidence>
<dbReference type="PANTHER" id="PTHR31151:SF0">
    <property type="entry name" value="PROLINE-TRNA LIGASE (DUF1680)"/>
    <property type="match status" value="1"/>
</dbReference>
<dbReference type="SUPFAM" id="SSF48208">
    <property type="entry name" value="Six-hairpin glycosidases"/>
    <property type="match status" value="1"/>
</dbReference>
<accession>A0A918PK97</accession>
<dbReference type="RefSeq" id="WP_026235893.1">
    <property type="nucleotide sequence ID" value="NZ_BMWX01000001.1"/>
</dbReference>
<dbReference type="PANTHER" id="PTHR31151">
    <property type="entry name" value="PROLINE-TRNA LIGASE (DUF1680)"/>
    <property type="match status" value="1"/>
</dbReference>
<dbReference type="Proteomes" id="UP000619457">
    <property type="component" value="Unassembled WGS sequence"/>
</dbReference>
<feature type="domain" description="Non-reducing end beta-L-arabinofuranosidase-like GH127 catalytic" evidence="1">
    <location>
        <begin position="116"/>
        <end position="443"/>
    </location>
</feature>
<sequence>MWRKTNNGLIGTLILTIIVMSCSTQDQNPSQVTKVDRIDNSGTNAHYISNRAPLLPSALIKLPVAAVRPEGFLKEYLLRQSKGLTGHLGEISAWLQKEDNAWLDPEGEGSWGWEEVPYWLKGYAHLGYLLDDPAILEEAKIWIEGTMNSQRSDGNFGPKHFDGDKQDFWANMIMLYCLQSYYEYTEEERVLKLMTDYFKFQLSVPDDQFLKGYWQKLRGGDNLHSVYWLYNRTAEPFLLQLAEKIHRNTSDWIGRSHDLKDIHNYYEVRGGGEVPDWYRDQIDWHNVNHAQAFREPAQYYLLSHNEQHLEATYGNFQIIRAYFGQVPGGMFGSDENARPGYADPRQGTETCGLVEQMNSDEHLLRITGDPFWADHVEEVAYNMYPAAVMPDFKSLHYITSPNMVLLDAKNHAPGIANSGPFLMMNPFSSRCCQHNHSQGWPYFIENLWMATPDNGLVAGIYGPSTVKAIVGEGVEISIKENTQYPFRESLEFQIETPYPVEFPLYFRIPSWTSAASLRINGERIKDNISGSGYIKILRKWHSEDIVSLHFSMKLKVKTWAENSNSFSVSRGPLTYSLKIEEEYIQRDSEETAIWDSKWQKGADTKKWPSWEVHPSSDWNYSLVVNGAEPGLSMEVIERPWPDSNFPWTPEEVPILIKAKGKKIPSWTLDSHGLVGELKDLPKQSAERVEDVVLIPMGAARLRIAAFPELIKPL</sequence>
<dbReference type="EMBL" id="BMWX01000001">
    <property type="protein sequence ID" value="GGZ13966.1"/>
    <property type="molecule type" value="Genomic_DNA"/>
</dbReference>
<organism evidence="3 4">
    <name type="scientific">Echinicola pacifica</name>
    <dbReference type="NCBI Taxonomy" id="346377"/>
    <lineage>
        <taxon>Bacteria</taxon>
        <taxon>Pseudomonadati</taxon>
        <taxon>Bacteroidota</taxon>
        <taxon>Cytophagia</taxon>
        <taxon>Cytophagales</taxon>
        <taxon>Cyclobacteriaceae</taxon>
        <taxon>Echinicola</taxon>
    </lineage>
</organism>
<evidence type="ECO:0000313" key="3">
    <source>
        <dbReference type="EMBL" id="GGZ13966.1"/>
    </source>
</evidence>
<reference evidence="3" key="2">
    <citation type="submission" date="2020-09" db="EMBL/GenBank/DDBJ databases">
        <authorList>
            <person name="Sun Q."/>
            <person name="Kim S."/>
        </authorList>
    </citation>
    <scope>NUCLEOTIDE SEQUENCE</scope>
    <source>
        <strain evidence="3">KCTC 12368</strain>
    </source>
</reference>
<name>A0A918PK97_9BACT</name>
<dbReference type="InterPro" id="IPR049046">
    <property type="entry name" value="Beta-AFase-like_GH127_middle"/>
</dbReference>
<gene>
    <name evidence="3" type="ORF">GCM10007049_02260</name>
</gene>
<reference evidence="3" key="1">
    <citation type="journal article" date="2014" name="Int. J. Syst. Evol. Microbiol.">
        <title>Complete genome sequence of Corynebacterium casei LMG S-19264T (=DSM 44701T), isolated from a smear-ripened cheese.</title>
        <authorList>
            <consortium name="US DOE Joint Genome Institute (JGI-PGF)"/>
            <person name="Walter F."/>
            <person name="Albersmeier A."/>
            <person name="Kalinowski J."/>
            <person name="Ruckert C."/>
        </authorList>
    </citation>
    <scope>NUCLEOTIDE SEQUENCE</scope>
    <source>
        <strain evidence="3">KCTC 12368</strain>
    </source>
</reference>
<dbReference type="Pfam" id="PF20736">
    <property type="entry name" value="Glyco_hydro127M"/>
    <property type="match status" value="1"/>
</dbReference>
<evidence type="ECO:0000313" key="4">
    <source>
        <dbReference type="Proteomes" id="UP000619457"/>
    </source>
</evidence>
<dbReference type="PROSITE" id="PS51257">
    <property type="entry name" value="PROKAR_LIPOPROTEIN"/>
    <property type="match status" value="1"/>
</dbReference>
<keyword evidence="4" id="KW-1185">Reference proteome</keyword>
<evidence type="ECO:0000259" key="2">
    <source>
        <dbReference type="Pfam" id="PF20736"/>
    </source>
</evidence>
<dbReference type="AlphaFoldDB" id="A0A918PK97"/>
<evidence type="ECO:0000259" key="1">
    <source>
        <dbReference type="Pfam" id="PF07944"/>
    </source>
</evidence>
<proteinExistence type="predicted"/>
<dbReference type="Pfam" id="PF07944">
    <property type="entry name" value="Beta-AFase-like_GH127_cat"/>
    <property type="match status" value="1"/>
</dbReference>
<dbReference type="InterPro" id="IPR012878">
    <property type="entry name" value="Beta-AFase-like_GH127_cat"/>
</dbReference>
<dbReference type="InterPro" id="IPR008928">
    <property type="entry name" value="6-hairpin_glycosidase_sf"/>
</dbReference>
<comment type="caution">
    <text evidence="3">The sequence shown here is derived from an EMBL/GenBank/DDBJ whole genome shotgun (WGS) entry which is preliminary data.</text>
</comment>